<accession>A0A6C0BTZ2</accession>
<name>A0A6C0BTZ2_9ZZZZ</name>
<dbReference type="InterPro" id="IPR043872">
    <property type="entry name" value="DUF5832"/>
</dbReference>
<dbReference type="AlphaFoldDB" id="A0A6C0BTZ2"/>
<sequence length="296" mass="34057">MSSYEPKNNSDGTPNPKYVDLLYVDPPVAEQNFVCMSFVSPDKVLKQKNSFLFERFVRNFDLDKSSKKFVQFLNFISYKYNLNFNKVMDDFNDFLKSEQPKLVETTIEDDYKNFLDANEKTLEQEFNQLVNFQTSTHGVKVRGVFPSQEEAGMRCKMLREIDPNHDIYVGPVGVWVPWEPEAYRTGKVDYMEDELNQLMHKKMENETEAKKHFDQRVIESKKKAIEENIRKAKETGNKLTQNIDENGNLVGINNTIDASVGEGASSSDIRNELFDGDNVVTGSGKNKKINKRNGSK</sequence>
<evidence type="ECO:0000256" key="1">
    <source>
        <dbReference type="SAM" id="Coils"/>
    </source>
</evidence>
<protein>
    <submittedName>
        <fullName evidence="3">Uncharacterized protein</fullName>
    </submittedName>
</protein>
<keyword evidence="1" id="KW-0175">Coiled coil</keyword>
<organism evidence="3">
    <name type="scientific">viral metagenome</name>
    <dbReference type="NCBI Taxonomy" id="1070528"/>
    <lineage>
        <taxon>unclassified sequences</taxon>
        <taxon>metagenomes</taxon>
        <taxon>organismal metagenomes</taxon>
    </lineage>
</organism>
<feature type="region of interest" description="Disordered" evidence="2">
    <location>
        <begin position="277"/>
        <end position="296"/>
    </location>
</feature>
<feature type="compositionally biased region" description="Basic residues" evidence="2">
    <location>
        <begin position="285"/>
        <end position="296"/>
    </location>
</feature>
<proteinExistence type="predicted"/>
<dbReference type="Pfam" id="PF19150">
    <property type="entry name" value="DUF5832"/>
    <property type="match status" value="1"/>
</dbReference>
<dbReference type="EMBL" id="MN739253">
    <property type="protein sequence ID" value="QHS95512.1"/>
    <property type="molecule type" value="Genomic_DNA"/>
</dbReference>
<evidence type="ECO:0000256" key="2">
    <source>
        <dbReference type="SAM" id="MobiDB-lite"/>
    </source>
</evidence>
<reference evidence="3" key="1">
    <citation type="journal article" date="2020" name="Nature">
        <title>Giant virus diversity and host interactions through global metagenomics.</title>
        <authorList>
            <person name="Schulz F."/>
            <person name="Roux S."/>
            <person name="Paez-Espino D."/>
            <person name="Jungbluth S."/>
            <person name="Walsh D.A."/>
            <person name="Denef V.J."/>
            <person name="McMahon K.D."/>
            <person name="Konstantinidis K.T."/>
            <person name="Eloe-Fadrosh E.A."/>
            <person name="Kyrpides N.C."/>
            <person name="Woyke T."/>
        </authorList>
    </citation>
    <scope>NUCLEOTIDE SEQUENCE</scope>
    <source>
        <strain evidence="3">GVMAG-M-3300018868-6</strain>
    </source>
</reference>
<feature type="coiled-coil region" evidence="1">
    <location>
        <begin position="215"/>
        <end position="242"/>
    </location>
</feature>
<evidence type="ECO:0000313" key="3">
    <source>
        <dbReference type="EMBL" id="QHS95512.1"/>
    </source>
</evidence>